<dbReference type="Gramene" id="rna34093">
    <property type="protein sequence ID" value="RHN49868.1"/>
    <property type="gene ID" value="gene34093"/>
</dbReference>
<feature type="chain" id="PRO_5017427979" description="WAT1-related protein" evidence="5">
    <location>
        <begin position="19"/>
        <end position="51"/>
    </location>
</feature>
<evidence type="ECO:0000256" key="4">
    <source>
        <dbReference type="SAM" id="Phobius"/>
    </source>
</evidence>
<reference evidence="7" key="1">
    <citation type="journal article" date="2018" name="Nat. Plants">
        <title>Whole-genome landscape of Medicago truncatula symbiotic genes.</title>
        <authorList>
            <person name="Pecrix Y."/>
            <person name="Staton S.E."/>
            <person name="Sallet E."/>
            <person name="Lelandais-Briere C."/>
            <person name="Moreau S."/>
            <person name="Carrere S."/>
            <person name="Blein T."/>
            <person name="Jardinaud M.F."/>
            <person name="Latrasse D."/>
            <person name="Zouine M."/>
            <person name="Zahm M."/>
            <person name="Kreplak J."/>
            <person name="Mayjonade B."/>
            <person name="Satge C."/>
            <person name="Perez M."/>
            <person name="Cauet S."/>
            <person name="Marande W."/>
            <person name="Chantry-Darmon C."/>
            <person name="Lopez-Roques C."/>
            <person name="Bouchez O."/>
            <person name="Berard A."/>
            <person name="Debelle F."/>
            <person name="Munos S."/>
            <person name="Bendahmane A."/>
            <person name="Berges H."/>
            <person name="Niebel A."/>
            <person name="Buitink J."/>
            <person name="Frugier F."/>
            <person name="Benhamed M."/>
            <person name="Crespi M."/>
            <person name="Gouzy J."/>
            <person name="Gamas P."/>
        </authorList>
    </citation>
    <scope>NUCLEOTIDE SEQUENCE [LARGE SCALE GENOMIC DNA]</scope>
    <source>
        <strain evidence="7">cv. Jemalong A17</strain>
    </source>
</reference>
<evidence type="ECO:0008006" key="8">
    <source>
        <dbReference type="Google" id="ProtNLM"/>
    </source>
</evidence>
<evidence type="ECO:0000256" key="2">
    <source>
        <dbReference type="ARBA" id="ARBA00022989"/>
    </source>
</evidence>
<evidence type="ECO:0000256" key="1">
    <source>
        <dbReference type="ARBA" id="ARBA00022692"/>
    </source>
</evidence>
<dbReference type="PANTHER" id="PTHR31218">
    <property type="entry name" value="WAT1-RELATED PROTEIN"/>
    <property type="match status" value="1"/>
</dbReference>
<keyword evidence="3 4" id="KW-0472">Membrane</keyword>
<dbReference type="EMBL" id="PSQE01000006">
    <property type="protein sequence ID" value="RHN49868.1"/>
    <property type="molecule type" value="Genomic_DNA"/>
</dbReference>
<feature type="signal peptide" evidence="5">
    <location>
        <begin position="1"/>
        <end position="18"/>
    </location>
</feature>
<keyword evidence="2 4" id="KW-1133">Transmembrane helix</keyword>
<comment type="caution">
    <text evidence="6">The sequence shown here is derived from an EMBL/GenBank/DDBJ whole genome shotgun (WGS) entry which is preliminary data.</text>
</comment>
<proteinExistence type="predicted"/>
<dbReference type="GO" id="GO:0022857">
    <property type="term" value="F:transmembrane transporter activity"/>
    <property type="evidence" value="ECO:0007669"/>
    <property type="project" value="InterPro"/>
</dbReference>
<keyword evidence="1 4" id="KW-0812">Transmembrane</keyword>
<evidence type="ECO:0000256" key="5">
    <source>
        <dbReference type="SAM" id="SignalP"/>
    </source>
</evidence>
<evidence type="ECO:0000313" key="7">
    <source>
        <dbReference type="Proteomes" id="UP000265566"/>
    </source>
</evidence>
<evidence type="ECO:0000313" key="6">
    <source>
        <dbReference type="EMBL" id="RHN49868.1"/>
    </source>
</evidence>
<name>A0A396HB13_MEDTR</name>
<dbReference type="GO" id="GO:0016020">
    <property type="term" value="C:membrane"/>
    <property type="evidence" value="ECO:0007669"/>
    <property type="project" value="InterPro"/>
</dbReference>
<protein>
    <recommendedName>
        <fullName evidence="8">WAT1-related protein</fullName>
    </recommendedName>
</protein>
<keyword evidence="5" id="KW-0732">Signal</keyword>
<accession>A0A396HB13</accession>
<sequence>MFWNFLVLLCRCSSQILGYMSINYSSPTLASAIANLVPAFTFMLAVTFRLV</sequence>
<feature type="transmembrane region" description="Helical" evidence="4">
    <location>
        <begin position="30"/>
        <end position="50"/>
    </location>
</feature>
<dbReference type="InterPro" id="IPR030184">
    <property type="entry name" value="WAT1-related"/>
</dbReference>
<dbReference type="Proteomes" id="UP000265566">
    <property type="component" value="Chromosome 6"/>
</dbReference>
<evidence type="ECO:0000256" key="3">
    <source>
        <dbReference type="ARBA" id="ARBA00023136"/>
    </source>
</evidence>
<dbReference type="AlphaFoldDB" id="A0A396HB13"/>
<organism evidence="6 7">
    <name type="scientific">Medicago truncatula</name>
    <name type="common">Barrel medic</name>
    <name type="synonym">Medicago tribuloides</name>
    <dbReference type="NCBI Taxonomy" id="3880"/>
    <lineage>
        <taxon>Eukaryota</taxon>
        <taxon>Viridiplantae</taxon>
        <taxon>Streptophyta</taxon>
        <taxon>Embryophyta</taxon>
        <taxon>Tracheophyta</taxon>
        <taxon>Spermatophyta</taxon>
        <taxon>Magnoliopsida</taxon>
        <taxon>eudicotyledons</taxon>
        <taxon>Gunneridae</taxon>
        <taxon>Pentapetalae</taxon>
        <taxon>rosids</taxon>
        <taxon>fabids</taxon>
        <taxon>Fabales</taxon>
        <taxon>Fabaceae</taxon>
        <taxon>Papilionoideae</taxon>
        <taxon>50 kb inversion clade</taxon>
        <taxon>NPAAA clade</taxon>
        <taxon>Hologalegina</taxon>
        <taxon>IRL clade</taxon>
        <taxon>Trifolieae</taxon>
        <taxon>Medicago</taxon>
    </lineage>
</organism>
<gene>
    <name evidence="6" type="ORF">MtrunA17_Chr6g0451221</name>
</gene>